<dbReference type="InterPro" id="IPR013551">
    <property type="entry name" value="YicC-like_C"/>
</dbReference>
<gene>
    <name evidence="8" type="ORF">IAB04_00670</name>
</gene>
<protein>
    <submittedName>
        <fullName evidence="8">YicC family protein</fullName>
    </submittedName>
</protein>
<evidence type="ECO:0000256" key="5">
    <source>
        <dbReference type="ARBA" id="ARBA00035648"/>
    </source>
</evidence>
<dbReference type="PANTHER" id="PTHR30636:SF3">
    <property type="entry name" value="UPF0701 PROTEIN YICC"/>
    <property type="match status" value="1"/>
</dbReference>
<evidence type="ECO:0000259" key="6">
    <source>
        <dbReference type="Pfam" id="PF03755"/>
    </source>
</evidence>
<comment type="caution">
    <text evidence="8">The sequence shown here is derived from an EMBL/GenBank/DDBJ whole genome shotgun (WGS) entry which is preliminary data.</text>
</comment>
<name>A0A9D1S5M4_9FIRM</name>
<dbReference type="Pfam" id="PF03755">
    <property type="entry name" value="YicC-like_N"/>
    <property type="match status" value="1"/>
</dbReference>
<feature type="domain" description="Endoribonuclease YicC-like N-terminal" evidence="6">
    <location>
        <begin position="2"/>
        <end position="156"/>
    </location>
</feature>
<reference evidence="8" key="2">
    <citation type="journal article" date="2021" name="PeerJ">
        <title>Extensive microbial diversity within the chicken gut microbiome revealed by metagenomics and culture.</title>
        <authorList>
            <person name="Gilroy R."/>
            <person name="Ravi A."/>
            <person name="Getino M."/>
            <person name="Pursley I."/>
            <person name="Horton D.L."/>
            <person name="Alikhan N.F."/>
            <person name="Baker D."/>
            <person name="Gharbi K."/>
            <person name="Hall N."/>
            <person name="Watson M."/>
            <person name="Adriaenssens E.M."/>
            <person name="Foster-Nyarko E."/>
            <person name="Jarju S."/>
            <person name="Secka A."/>
            <person name="Antonio M."/>
            <person name="Oren A."/>
            <person name="Chaudhuri R.R."/>
            <person name="La Ragione R."/>
            <person name="Hildebrand F."/>
            <person name="Pallen M.J."/>
        </authorList>
    </citation>
    <scope>NUCLEOTIDE SEQUENCE</scope>
    <source>
        <strain evidence="8">ChiSjej4B22-9803</strain>
    </source>
</reference>
<reference evidence="8" key="1">
    <citation type="submission" date="2020-10" db="EMBL/GenBank/DDBJ databases">
        <authorList>
            <person name="Gilroy R."/>
        </authorList>
    </citation>
    <scope>NUCLEOTIDE SEQUENCE</scope>
    <source>
        <strain evidence="8">ChiSjej4B22-9803</strain>
    </source>
</reference>
<sequence length="292" mass="34015">MIKSMTGYGRFETVEGGKKIAVEVKSVNHRYSDYTIKVPRYYSFLEDKVREFASHYISRGKVDIYIAIESYEEADKEIILNEELAENYLKALYALRDKFGLKDDITVMGVAKYPDIFKAERKEEDEDALYALVEHAMQPAFEMFSSMREREGERIQNDLCARVEYMKTLAEKIDARSPETVAEYKEKLYAKIKELLDDRDIDENRILTEVAIFADKVAVNEEIVRLSSHFDEFYEIINRNEPAGRKLDFLIQEINREVNTTGSKANDIEIAKIVVELKGEIEKLREQVQNIE</sequence>
<dbReference type="NCBIfam" id="TIGR00255">
    <property type="entry name" value="YicC/YloC family endoribonuclease"/>
    <property type="match status" value="1"/>
</dbReference>
<evidence type="ECO:0000313" key="9">
    <source>
        <dbReference type="Proteomes" id="UP000824111"/>
    </source>
</evidence>
<evidence type="ECO:0000313" key="8">
    <source>
        <dbReference type="EMBL" id="HIU47855.1"/>
    </source>
</evidence>
<evidence type="ECO:0000256" key="1">
    <source>
        <dbReference type="ARBA" id="ARBA00001968"/>
    </source>
</evidence>
<dbReference type="PANTHER" id="PTHR30636">
    <property type="entry name" value="UPF0701 PROTEIN YICC"/>
    <property type="match status" value="1"/>
</dbReference>
<accession>A0A9D1S5M4</accession>
<organism evidence="8 9">
    <name type="scientific">Candidatus Avimonoglobus intestinipullorum</name>
    <dbReference type="NCBI Taxonomy" id="2840699"/>
    <lineage>
        <taxon>Bacteria</taxon>
        <taxon>Bacillati</taxon>
        <taxon>Bacillota</taxon>
        <taxon>Clostridia</taxon>
        <taxon>Eubacteriales</taxon>
        <taxon>Candidatus Avimonoglobus</taxon>
    </lineage>
</organism>
<dbReference type="GO" id="GO:0016787">
    <property type="term" value="F:hydrolase activity"/>
    <property type="evidence" value="ECO:0007669"/>
    <property type="project" value="UniProtKB-KW"/>
</dbReference>
<evidence type="ECO:0000259" key="7">
    <source>
        <dbReference type="Pfam" id="PF08340"/>
    </source>
</evidence>
<dbReference type="Pfam" id="PF08340">
    <property type="entry name" value="YicC-like_C"/>
    <property type="match status" value="1"/>
</dbReference>
<dbReference type="AlphaFoldDB" id="A0A9D1S5M4"/>
<evidence type="ECO:0000256" key="4">
    <source>
        <dbReference type="ARBA" id="ARBA00022801"/>
    </source>
</evidence>
<evidence type="ECO:0000256" key="2">
    <source>
        <dbReference type="ARBA" id="ARBA00022722"/>
    </source>
</evidence>
<dbReference type="EMBL" id="DVND01000015">
    <property type="protein sequence ID" value="HIU47855.1"/>
    <property type="molecule type" value="Genomic_DNA"/>
</dbReference>
<comment type="similarity">
    <text evidence="5">Belongs to the YicC/YloC family.</text>
</comment>
<comment type="cofactor">
    <cofactor evidence="1">
        <name>a divalent metal cation</name>
        <dbReference type="ChEBI" id="CHEBI:60240"/>
    </cofactor>
</comment>
<feature type="domain" description="Endoribonuclease YicC-like C-terminal" evidence="7">
    <location>
        <begin position="173"/>
        <end position="292"/>
    </location>
</feature>
<evidence type="ECO:0000256" key="3">
    <source>
        <dbReference type="ARBA" id="ARBA00022759"/>
    </source>
</evidence>
<dbReference type="InterPro" id="IPR005229">
    <property type="entry name" value="YicC/YloC-like"/>
</dbReference>
<dbReference type="InterPro" id="IPR013527">
    <property type="entry name" value="YicC-like_N"/>
</dbReference>
<proteinExistence type="inferred from homology"/>
<keyword evidence="2" id="KW-0540">Nuclease</keyword>
<dbReference type="Proteomes" id="UP000824111">
    <property type="component" value="Unassembled WGS sequence"/>
</dbReference>
<dbReference type="GO" id="GO:0004521">
    <property type="term" value="F:RNA endonuclease activity"/>
    <property type="evidence" value="ECO:0007669"/>
    <property type="project" value="InterPro"/>
</dbReference>
<keyword evidence="4" id="KW-0378">Hydrolase</keyword>
<keyword evidence="3" id="KW-0255">Endonuclease</keyword>